<dbReference type="EMBL" id="LSRX01000439">
    <property type="protein sequence ID" value="OLP97304.1"/>
    <property type="molecule type" value="Genomic_DNA"/>
</dbReference>
<sequence length="3843" mass="424464">MAAFFDEDLRFGLSEDETDQEDFEEGAVGAEAGDSGERHAPGAGAASKEGDEPEGSVGTLSGSAGNKRRKRGCRGGAKTGSLGDVDNAKRWRSGAVPAAPTFEGDVESNPYCLRHYRRRLMRWVRITKEFLPPNEQALRALEQLRGAAEQEFEEVDDARFDHPDGISRLLSDLEVSFGEKEIFRQGGSIREFESIGRMQGESITAFVRRFRLLERKLADHKVPPYPEAARVSKLLDGLRLDDKSTSALLLAAGNRYNMQAIQDAIKIQYPAGMSVTGVPKGLASLSSGARSTTSSRSSASTRSSTTSSTRRGRPGPPRHGGRWSQWHTYAEETEEYEDDNGQDWKDWPNDDDATPGVIPEEPAGDDGQDYNLDDAEADVVPEDQNDDYDLGDDNVPDEYEALISAVNALTVTSKKLANVAQARGYYPVDQKGKGKKGSPFKKGKGRGKSKGKPSVKGAGAPPGKGKGRGSSWDPQKQARFQGALCLGCGSPDHWIKVEDEIAEDEGVFRAIMVHLIEFMVSVQNTVLHYAAISLRPRLKDSILRIFTIPSTASTMLSTPAAMAAQRALGQDKYMKDPENCPHPSGLRSYSASGMKIMICDVCGYRAVVNPHTGAHLPAAPKASPGAKTPLNLSATAKAKVLPGKAKGPPPAPPSTMSPDSSLRSSVSSRGYGPSRAAGPKPKARPKSRMPGTEYFEMGSDTGGISRQWRATSRAGSDSERMSVTSEPQPDPPFPTWRDQRRYMRQQTEAALGPDRVSRLLNLEAEDWELNDWEQDIEEAEETGEADLQFDDEVHAGPFELSNKALASKMKVLRPSGMFPKDKEHLLRLREIILKWKPFLVVWVLPGHVSSSVLEALSRLLAELQLHDVHYLLGGLDLLSVEQRSCFFGSGSFPPLRAGCVTDLVELQGILETDQVLGSHSPRPLPCGPGALIQGLCEALCRAGDERFCTSSRAWACSIDQWDLWRPSCSLGPNFRAYFLDVTRHEDSWRPLLREAEARLRDLVSTTVTLKSSPYLEQIKALVPWELRRVQICRTPKQRRAPTDLIADGVKHRGASLLMNDGNIVIEAEAMKSVVNAPNTRYDKPVQIGIFFYGTAPDTSLNEEENLRPEPPRPTGQVRQDSIEPNDIMQPHQAGYRDISFPGATDLPRWMANVLRQLHTNLGHPAKEILVRQLVLAGASPQAVKGARCLQCKVCRRVQPPREPRPARAFYPRRFNDRLYMDIVFLKDIQGTVYSYLSCVDDATCYHAAQYLPDRQEMTVLRVFLSGWLTFFGPPDELVLDAEGAFKGLRFETLQVQTGTKLRYVPADAHWQLGRAERHGQALRYVCSRLVSQFAPTTVQEMNLCVTMAIHAKNTLIRRAGSSPCQWVFGRNPKLPASLLSDGGSIEACQLTSDSDRLQLVERIRTEAMVQHHRFEADQGLRTALLRKSRPHRGHLDVGQKVAYYRAKNSFDGEGSVEGYRQGTILALDEGVTGNVWVKNNRGRIVQVAREQCRPVAGEEEWWSPDQLDLQLLKNSDQDLLPAEVPGFSALRARPPNDAAVLRDRQGQVEQQPGPLDADGNPVASPAMMNPVLLVPPTPRAARAAPSTPTIPATPSSSAAPLQNPAMPTARSATIEPSLPALQAVPEDTALVPLPEPTPLASESPLESRRASGSVVGQDASSTPLASESHLESRRASGSVLGAGLGRGGRQSSSESSTGLSKELTKLLHQEYPEFRGIKRGPSVSVEDLSEGPNASRRTPQGPTTSEMTVIPDQLMDNVNPEPPLATFLLFCQDCGDQNRRLDHGTDVCARCNSARKVESPLQVSSWFDEVQERDALDRHFKVVKPEATGTETEPGAQRHEQEDFRATSFSTTCTTSPTSFNPEPLRRLDVLHRHARGDQRLPGWDGSPNEVHLYQSCNFLTAAHHFGDHRDKRQLRPPRAPSLSETTARKLLEAGDFRHSSCHQLLDTVKFTGSSRDCLYNNDGSSAQTLVLGLYSHGSFSGCTRATKHNKWLCRYLNDYLRSWGQWGTTTSLSISRNSGALPHRDVHNAKGSLNWLVSFGSHKGGRTWVETDRADAHTVNKIHKGNTYPGYVVDSRHNLVSFAPDRLHSTEPFTGDRWSLTAYTSRSVSYATEADKAKLDRLGFTPRMRRSTAFPVDYVQANDSEDNIDAKDGRGPQPAWVHQPVYKAYPTYASAKNADYVEGTPEQEYHIGIEQSSEDGDDGTFEASRAARQAEKKELPWRSMSATEVPAFREALRAEWAEWTKWRKPDNERPEPIFMRPPTDPVAIGAIPEWNSEQLLFKLSAPVYGQSNAPRRWYLHVADKLSGLGWVRHTLDPCLWMRLSPDTTAVCSVLGLHVDDVILATLPGTEDHLHEVEKAFEWGGPWEHSDFTFIGRRIKQHEDGSLTVDQANYVAEVPPTKITLDPETPLGDHPDLITEYRSGIGSLQWLASTTRADVAADVSLIQKAPSDLKVQDLMEINSVLRYIRATNEAGYKVMPIDLNELVFVAYADSGFANAPGHRSQGGLVIVATDKKVLTESRPASLLEWKSFRHQRVLRSTLAAEAASLDRSVDHAFFLASMFSELTDGNFKSTAQERPLYEVLPVTDVRSLWDAIHRLSTNFQEKRVEIDIAGLRQSCRTLRWVPTEEQKADALTKRSRLLRDSFRMFMANPVVTLVQSRSPEEMAGEKANAAWRSSGSSGVCAKATLQRCGMSQYVLTENGARAVRIADSMPVWEMWLEGSDVSATLSRIKAALPSARFAQLTSVGGLVEADATRAAAEKIFPKAVPDVVWNLQRRTTGAFEMVAELKTGYRCAKTYVHMPESSQMIVVVVAIARGGAVGMGAVVLVAEAAGTGWEVREIKQLLPSMSGPLATMRMTRGQDVTDFTNEEDGVAKYLHAHLLSGKKPRQEPKPFPIMGSRLEESAQGRRLLEELASEDAYEVARAAEELWLADFSGSLSDSDRCKALGPLVKALERHPSDARVQDNASHALGNICMNSQERSAKAADLGALEAVVKALERHPSDAGVQDKASLALGNICANSQERSAKAADLGALEAVVKALERHPSDAGVQDKASLALGNICMNSQERSAKAADLGALEAVVKALERHPSDAGVQGRASRALGILRSNSQQSQPTDGEAGGARPIPAPMPESASTAPAAQEVISRAEPEAEKKLRDAMNGRDADQLKLAIQAAGAAQVRPEVFLRVLQDSQPSRKAASLQLSLDVDTSDIPAGIHICQALDRIYQCFQTPEVASGDEFLKACCQERGASHVFGALMADAYDHAIIVSLFLVVNCIDMRHGSLRHTSALSLKQSVFGLLEPEEIKEFLLAPDHRMWMEIRERTERFLQLLDEPGIRVPWTVKSITPESKHEVLRTLRPVIMDQTVREPATNTPFGHTGYMKYLTLEIVRRMGFRDIAITGQYYGSSYTPETQILEWMKYKGESMDGMVAMFGPGDRSAGIRAIRDFRIPNAFLDLTLKASIRFKDTNFVTSVLDAVEELDSIFTHEMKLPRDPWRSDADVNSKEGVGGKGEISLNLVDLMEFLDLQPGETLEQEKKPQQLAEEAFARWKKSDAFRRRVVAILTEEGRGCANHMDYGVITRWLRKHFPVEEKYRILVHAHAGDGNTQDAAGIEAALQGGNGVWSAIIPQAAQGGHNSSLVFLDNMFHLGNENVLNDFWLFQASQCARHIYYLNFNTYDIPGDCPIWGDRVNKLTHTAFCKVKGEDWRQRRGSYYNVWGEREALELKDIAKNSKHRDDVCALRSEEKKAQGKYRISPLVSDLDTWTMRISETRLLGPREIVGDISEEVRALGFALMNAGLRVNLDSEATLGRLIRIVKRIRKETARCPEVDGYQKAKQHQGDHE</sequence>
<dbReference type="PANTHER" id="PTHR22895">
    <property type="entry name" value="ARMADILLO REPEAT-CONTAINING PROTEIN 6"/>
    <property type="match status" value="1"/>
</dbReference>
<feature type="region of interest" description="Disordered" evidence="3">
    <location>
        <begin position="428"/>
        <end position="474"/>
    </location>
</feature>
<feature type="region of interest" description="Disordered" evidence="3">
    <location>
        <begin position="1630"/>
        <end position="1747"/>
    </location>
</feature>
<feature type="compositionally biased region" description="Low complexity" evidence="3">
    <location>
        <begin position="657"/>
        <end position="668"/>
    </location>
</feature>
<feature type="compositionally biased region" description="Acidic residues" evidence="3">
    <location>
        <begin position="331"/>
        <end position="341"/>
    </location>
</feature>
<feature type="region of interest" description="Disordered" evidence="3">
    <location>
        <begin position="641"/>
        <end position="737"/>
    </location>
</feature>
<feature type="compositionally biased region" description="Low complexity" evidence="3">
    <location>
        <begin position="454"/>
        <end position="463"/>
    </location>
</feature>
<dbReference type="InterPro" id="IPR000225">
    <property type="entry name" value="Armadillo"/>
</dbReference>
<dbReference type="Gene3D" id="1.25.10.10">
    <property type="entry name" value="Leucine-rich Repeat Variant"/>
    <property type="match status" value="1"/>
</dbReference>
<dbReference type="InterPro" id="IPR011989">
    <property type="entry name" value="ARM-like"/>
</dbReference>
<feature type="compositionally biased region" description="Basic and acidic residues" evidence="3">
    <location>
        <begin position="3146"/>
        <end position="3160"/>
    </location>
</feature>
<dbReference type="PROSITE" id="PS50176">
    <property type="entry name" value="ARM_REPEAT"/>
    <property type="match status" value="2"/>
</dbReference>
<dbReference type="InterPro" id="IPR036397">
    <property type="entry name" value="RNaseH_sf"/>
</dbReference>
<feature type="domain" description="Integrase catalytic" evidence="4">
    <location>
        <begin position="1201"/>
        <end position="1371"/>
    </location>
</feature>
<feature type="region of interest" description="Disordered" evidence="3">
    <location>
        <begin position="1099"/>
        <end position="1120"/>
    </location>
</feature>
<feature type="region of interest" description="Disordered" evidence="3">
    <location>
        <begin position="1577"/>
        <end position="1610"/>
    </location>
</feature>
<feature type="compositionally biased region" description="Low complexity" evidence="3">
    <location>
        <begin position="1579"/>
        <end position="1600"/>
    </location>
</feature>
<feature type="repeat" description="ARM" evidence="2">
    <location>
        <begin position="3034"/>
        <end position="3078"/>
    </location>
</feature>
<name>A0A1Q9DQ75_SYMMI</name>
<dbReference type="PROSITE" id="PS50994">
    <property type="entry name" value="INTEGRASE"/>
    <property type="match status" value="1"/>
</dbReference>
<proteinExistence type="predicted"/>
<accession>A0A1Q9DQ75</accession>
<feature type="compositionally biased region" description="Low complexity" evidence="3">
    <location>
        <begin position="1689"/>
        <end position="1700"/>
    </location>
</feature>
<dbReference type="OrthoDB" id="422540at2759"/>
<dbReference type="InterPro" id="IPR001584">
    <property type="entry name" value="Integrase_cat-core"/>
</dbReference>
<dbReference type="SUPFAM" id="SSF53098">
    <property type="entry name" value="Ribonuclease H-like"/>
    <property type="match status" value="1"/>
</dbReference>
<feature type="compositionally biased region" description="Polar residues" evidence="3">
    <location>
        <begin position="3108"/>
        <end position="3117"/>
    </location>
</feature>
<feature type="compositionally biased region" description="Low complexity" evidence="3">
    <location>
        <begin position="283"/>
        <end position="309"/>
    </location>
</feature>
<dbReference type="GO" id="GO:0003676">
    <property type="term" value="F:nucleic acid binding"/>
    <property type="evidence" value="ECO:0007669"/>
    <property type="project" value="InterPro"/>
</dbReference>
<feature type="compositionally biased region" description="Acidic residues" evidence="3">
    <location>
        <begin position="362"/>
        <end position="372"/>
    </location>
</feature>
<feature type="repeat" description="ARM" evidence="2">
    <location>
        <begin position="2990"/>
        <end position="3034"/>
    </location>
</feature>
<dbReference type="SUPFAM" id="SSF48371">
    <property type="entry name" value="ARM repeat"/>
    <property type="match status" value="1"/>
</dbReference>
<evidence type="ECO:0000256" key="3">
    <source>
        <dbReference type="SAM" id="MobiDB-lite"/>
    </source>
</evidence>
<feature type="compositionally biased region" description="Basic and acidic residues" evidence="3">
    <location>
        <begin position="1836"/>
        <end position="1845"/>
    </location>
</feature>
<dbReference type="GO" id="GO:0015074">
    <property type="term" value="P:DNA integration"/>
    <property type="evidence" value="ECO:0007669"/>
    <property type="project" value="InterPro"/>
</dbReference>
<evidence type="ECO:0000313" key="5">
    <source>
        <dbReference type="EMBL" id="OLP97304.1"/>
    </source>
</evidence>
<feature type="compositionally biased region" description="Basic residues" evidence="3">
    <location>
        <begin position="433"/>
        <end position="453"/>
    </location>
</feature>
<reference evidence="5 6" key="1">
    <citation type="submission" date="2016-02" db="EMBL/GenBank/DDBJ databases">
        <title>Genome analysis of coral dinoflagellate symbionts highlights evolutionary adaptations to a symbiotic lifestyle.</title>
        <authorList>
            <person name="Aranda M."/>
            <person name="Li Y."/>
            <person name="Liew Y.J."/>
            <person name="Baumgarten S."/>
            <person name="Simakov O."/>
            <person name="Wilson M."/>
            <person name="Piel J."/>
            <person name="Ashoor H."/>
            <person name="Bougouffa S."/>
            <person name="Bajic V.B."/>
            <person name="Ryu T."/>
            <person name="Ravasi T."/>
            <person name="Bayer T."/>
            <person name="Micklem G."/>
            <person name="Kim H."/>
            <person name="Bhak J."/>
            <person name="Lajeunesse T.C."/>
            <person name="Voolstra C.R."/>
        </authorList>
    </citation>
    <scope>NUCLEOTIDE SEQUENCE [LARGE SCALE GENOMIC DNA]</scope>
    <source>
        <strain evidence="5 6">CCMP2467</strain>
    </source>
</reference>
<gene>
    <name evidence="5" type="primary">GIP</name>
    <name evidence="5" type="ORF">AK812_SmicGene20393</name>
</gene>
<dbReference type="InterPro" id="IPR012337">
    <property type="entry name" value="RNaseH-like_sf"/>
</dbReference>
<feature type="region of interest" description="Disordered" evidence="3">
    <location>
        <begin position="3105"/>
        <end position="3160"/>
    </location>
</feature>
<organism evidence="5 6">
    <name type="scientific">Symbiodinium microadriaticum</name>
    <name type="common">Dinoflagellate</name>
    <name type="synonym">Zooxanthella microadriatica</name>
    <dbReference type="NCBI Taxonomy" id="2951"/>
    <lineage>
        <taxon>Eukaryota</taxon>
        <taxon>Sar</taxon>
        <taxon>Alveolata</taxon>
        <taxon>Dinophyceae</taxon>
        <taxon>Suessiales</taxon>
        <taxon>Symbiodiniaceae</taxon>
        <taxon>Symbiodinium</taxon>
    </lineage>
</organism>
<feature type="region of interest" description="Disordered" evidence="3">
    <location>
        <begin position="1"/>
        <end position="88"/>
    </location>
</feature>
<evidence type="ECO:0000313" key="6">
    <source>
        <dbReference type="Proteomes" id="UP000186817"/>
    </source>
</evidence>
<feature type="compositionally biased region" description="Polar residues" evidence="3">
    <location>
        <begin position="702"/>
        <end position="727"/>
    </location>
</feature>
<dbReference type="SMART" id="SM00185">
    <property type="entry name" value="ARM"/>
    <property type="match status" value="4"/>
</dbReference>
<feature type="compositionally biased region" description="Basic and acidic residues" evidence="3">
    <location>
        <begin position="1702"/>
        <end position="1716"/>
    </location>
</feature>
<dbReference type="Proteomes" id="UP000186817">
    <property type="component" value="Unassembled WGS sequence"/>
</dbReference>
<feature type="region of interest" description="Disordered" evidence="3">
    <location>
        <begin position="1826"/>
        <end position="1862"/>
    </location>
</feature>
<feature type="region of interest" description="Disordered" evidence="3">
    <location>
        <begin position="2196"/>
        <end position="2220"/>
    </location>
</feature>
<dbReference type="Gene3D" id="3.30.420.10">
    <property type="entry name" value="Ribonuclease H-like superfamily/Ribonuclease H"/>
    <property type="match status" value="1"/>
</dbReference>
<evidence type="ECO:0000259" key="4">
    <source>
        <dbReference type="PROSITE" id="PS50994"/>
    </source>
</evidence>
<dbReference type="InterPro" id="IPR016024">
    <property type="entry name" value="ARM-type_fold"/>
</dbReference>
<keyword evidence="6" id="KW-1185">Reference proteome</keyword>
<feature type="region of interest" description="Disordered" evidence="3">
    <location>
        <begin position="1542"/>
        <end position="1562"/>
    </location>
</feature>
<comment type="caution">
    <text evidence="5">The sequence shown here is derived from an EMBL/GenBank/DDBJ whole genome shotgun (WGS) entry which is preliminary data.</text>
</comment>
<keyword evidence="1" id="KW-0677">Repeat</keyword>
<feature type="region of interest" description="Disordered" evidence="3">
    <location>
        <begin position="283"/>
        <end position="372"/>
    </location>
</feature>
<feature type="compositionally biased region" description="Low complexity" evidence="3">
    <location>
        <begin position="1847"/>
        <end position="1859"/>
    </location>
</feature>
<dbReference type="PANTHER" id="PTHR22895:SF0">
    <property type="entry name" value="ARMADILLO REPEAT-CONTAINING PROTEIN 6"/>
    <property type="match status" value="1"/>
</dbReference>
<evidence type="ECO:0000256" key="2">
    <source>
        <dbReference type="PROSITE-ProRule" id="PRU00259"/>
    </source>
</evidence>
<protein>
    <submittedName>
        <fullName evidence="5">Copia protein</fullName>
    </submittedName>
</protein>
<evidence type="ECO:0000256" key="1">
    <source>
        <dbReference type="ARBA" id="ARBA00022737"/>
    </source>
</evidence>
<feature type="compositionally biased region" description="Acidic residues" evidence="3">
    <location>
        <begin position="14"/>
        <end position="25"/>
    </location>
</feature>
<feature type="compositionally biased region" description="Polar residues" evidence="3">
    <location>
        <begin position="1735"/>
        <end position="1747"/>
    </location>
</feature>